<reference evidence="1 2" key="1">
    <citation type="submission" date="2014-02" db="EMBL/GenBank/DDBJ databases">
        <title>Draft genome of Erwinia mallotivora strain BT-MARDI, a papaya dieback pathogen.</title>
        <authorList>
            <person name="Redzuan R."/>
            <person name="Abu Bakar N."/>
            <person name="Badrun R."/>
            <person name="Mohd Raih M.F."/>
            <person name="Rozano L."/>
            <person name="Mat Amin N."/>
        </authorList>
    </citation>
    <scope>NUCLEOTIDE SEQUENCE [LARGE SCALE GENOMIC DNA]</scope>
    <source>
        <strain evidence="1 2">BT-MARDI</strain>
    </source>
</reference>
<dbReference type="EMBL" id="JFHN01000063">
    <property type="protein sequence ID" value="EXU74354.1"/>
    <property type="molecule type" value="Genomic_DNA"/>
</dbReference>
<gene>
    <name evidence="1" type="ORF">BG55_17775</name>
</gene>
<evidence type="ECO:0000313" key="1">
    <source>
        <dbReference type="EMBL" id="EXU74354.1"/>
    </source>
</evidence>
<name>A0A014M8B4_9GAMM</name>
<protein>
    <submittedName>
        <fullName evidence="1">Uncharacterized protein</fullName>
    </submittedName>
</protein>
<dbReference type="Proteomes" id="UP000019918">
    <property type="component" value="Unassembled WGS sequence"/>
</dbReference>
<comment type="caution">
    <text evidence="1">The sequence shown here is derived from an EMBL/GenBank/DDBJ whole genome shotgun (WGS) entry which is preliminary data.</text>
</comment>
<sequence>MTIQRDGHNLLRISVIQFACASTTRTLTRAQPLTALTHGAYFMRKVKRPQVFACGQWHSEFGNLNRGDIIAS</sequence>
<organism evidence="1 2">
    <name type="scientific">Erwinia mallotivora</name>
    <dbReference type="NCBI Taxonomy" id="69222"/>
    <lineage>
        <taxon>Bacteria</taxon>
        <taxon>Pseudomonadati</taxon>
        <taxon>Pseudomonadota</taxon>
        <taxon>Gammaproteobacteria</taxon>
        <taxon>Enterobacterales</taxon>
        <taxon>Erwiniaceae</taxon>
        <taxon>Erwinia</taxon>
    </lineage>
</organism>
<proteinExistence type="predicted"/>
<accession>A0A014M8B4</accession>
<keyword evidence="2" id="KW-1185">Reference proteome</keyword>
<dbReference type="PATRIC" id="fig|69222.5.peg.3626"/>
<dbReference type="AlphaFoldDB" id="A0A014M8B4"/>
<evidence type="ECO:0000313" key="2">
    <source>
        <dbReference type="Proteomes" id="UP000019918"/>
    </source>
</evidence>